<dbReference type="PANTHER" id="PTHR47870">
    <property type="entry name" value="CYTOCHROME C-TYPE BIOGENESIS PROTEIN CCMH"/>
    <property type="match status" value="1"/>
</dbReference>
<dbReference type="PROSITE" id="PS50005">
    <property type="entry name" value="TPR"/>
    <property type="match status" value="1"/>
</dbReference>
<keyword evidence="2" id="KW-0677">Repeat</keyword>
<evidence type="ECO:0000256" key="4">
    <source>
        <dbReference type="ARBA" id="ARBA00022803"/>
    </source>
</evidence>
<reference evidence="10" key="1">
    <citation type="submission" date="2016-10" db="EMBL/GenBank/DDBJ databases">
        <authorList>
            <person name="Varghese N."/>
            <person name="Submissions S."/>
        </authorList>
    </citation>
    <scope>NUCLEOTIDE SEQUENCE [LARGE SCALE GENOMIC DNA]</scope>
    <source>
        <strain evidence="10">DSM 17875</strain>
    </source>
</reference>
<gene>
    <name evidence="9" type="ORF">SAMN05216296_1414</name>
</gene>
<dbReference type="GO" id="GO:0017004">
    <property type="term" value="P:cytochrome complex assembly"/>
    <property type="evidence" value="ECO:0007669"/>
    <property type="project" value="UniProtKB-KW"/>
</dbReference>
<dbReference type="NCBIfam" id="TIGR03142">
    <property type="entry name" value="cytochro_ccmI"/>
    <property type="match status" value="1"/>
</dbReference>
<dbReference type="GO" id="GO:0005886">
    <property type="term" value="C:plasma membrane"/>
    <property type="evidence" value="ECO:0007669"/>
    <property type="project" value="TreeGrafter"/>
</dbReference>
<evidence type="ECO:0000256" key="2">
    <source>
        <dbReference type="ARBA" id="ARBA00022737"/>
    </source>
</evidence>
<dbReference type="Gene3D" id="1.25.40.10">
    <property type="entry name" value="Tetratricopeptide repeat domain"/>
    <property type="match status" value="1"/>
</dbReference>
<keyword evidence="3" id="KW-0201">Cytochrome c-type biogenesis</keyword>
<keyword evidence="6" id="KW-1133">Transmembrane helix</keyword>
<dbReference type="InterPro" id="IPR051263">
    <property type="entry name" value="C-type_cytochrome_biogenesis"/>
</dbReference>
<dbReference type="RefSeq" id="WP_090193740.1">
    <property type="nucleotide sequence ID" value="NZ_LT629785.1"/>
</dbReference>
<evidence type="ECO:0000256" key="3">
    <source>
        <dbReference type="ARBA" id="ARBA00022748"/>
    </source>
</evidence>
<dbReference type="Pfam" id="PF23892">
    <property type="entry name" value="Ig_CycH"/>
    <property type="match status" value="1"/>
</dbReference>
<dbReference type="SMART" id="SM00028">
    <property type="entry name" value="TPR"/>
    <property type="match status" value="2"/>
</dbReference>
<protein>
    <submittedName>
        <fullName evidence="9">Cytochrome c-type biogenesis protein CcmH</fullName>
    </submittedName>
</protein>
<feature type="transmembrane region" description="Helical" evidence="6">
    <location>
        <begin position="93"/>
        <end position="113"/>
    </location>
</feature>
<evidence type="ECO:0000256" key="1">
    <source>
        <dbReference type="ARBA" id="ARBA00004196"/>
    </source>
</evidence>
<keyword evidence="4 5" id="KW-0802">TPR repeat</keyword>
<name>A0A1H2F8Z7_9PSED</name>
<feature type="repeat" description="TPR" evidence="5">
    <location>
        <begin position="150"/>
        <end position="183"/>
    </location>
</feature>
<feature type="domain" description="Cytochrome c-type biogenesis protein H TPR" evidence="8">
    <location>
        <begin position="123"/>
        <end position="256"/>
    </location>
</feature>
<dbReference type="AlphaFoldDB" id="A0A1H2F8Z7"/>
<evidence type="ECO:0000313" key="9">
    <source>
        <dbReference type="EMBL" id="SDU03809.1"/>
    </source>
</evidence>
<sequence>MLDFWLSAGLLLLAALAFMLIPLLRGRRAQAVEDRTALNVALYQERLAELTAQQTAGTLSAEQFETGKAEAARELLADTEGRGALHSSNLGKVIPLLAALAVPALGFGLYLHWGGSQQVELARAYESTPRTLEEMTERLEQTVKVQPEAAEAWYFLGRAYMAQERYADAAAAFGKAADLADRPAEVLGQLAQAQFFAGNRQWTPEIQSLTDEALRADPQEGTSLGLLGIGAYEAGRYAEAIGYWQRLLAGLPADDAARQPIESGIERAKAKVLEAGGTLPAEPVMASNTPALKVRVELAPALRDQVQPGDSLFVFAKAASGPPMPLAVKRLTVADLPVEVSLSDADAMMPQLKISGFAQIQLTARISRAGNATAGEWMGKVPPVANDEAALQTIVIDSPDAH</sequence>
<dbReference type="Pfam" id="PF23914">
    <property type="entry name" value="TPR_CcmH_CycH"/>
    <property type="match status" value="1"/>
</dbReference>
<dbReference type="OrthoDB" id="9776053at2"/>
<dbReference type="STRING" id="364197.SAMN05216296_1414"/>
<proteinExistence type="predicted"/>
<accession>A0A1H2F8Z7</accession>
<dbReference type="InterPro" id="IPR011990">
    <property type="entry name" value="TPR-like_helical_dom_sf"/>
</dbReference>
<dbReference type="InterPro" id="IPR017560">
    <property type="entry name" value="Cyt_c_biogenesis_CcmI"/>
</dbReference>
<keyword evidence="6" id="KW-0812">Transmembrane</keyword>
<dbReference type="GO" id="GO:0030313">
    <property type="term" value="C:cell envelope"/>
    <property type="evidence" value="ECO:0007669"/>
    <property type="project" value="UniProtKB-SubCell"/>
</dbReference>
<dbReference type="Proteomes" id="UP000243232">
    <property type="component" value="Chromosome I"/>
</dbReference>
<comment type="subcellular location">
    <subcellularLocation>
        <location evidence="1">Cell envelope</location>
    </subcellularLocation>
</comment>
<dbReference type="InterPro" id="IPR019734">
    <property type="entry name" value="TPR_rpt"/>
</dbReference>
<evidence type="ECO:0000256" key="6">
    <source>
        <dbReference type="SAM" id="Phobius"/>
    </source>
</evidence>
<dbReference type="InterPro" id="IPR056412">
    <property type="entry name" value="Ig_CycH"/>
</dbReference>
<dbReference type="PANTHER" id="PTHR47870:SF4">
    <property type="entry name" value="CYTOCHROME C-TYPE BIOGENESIS PROTEIN CYCH"/>
    <property type="match status" value="1"/>
</dbReference>
<dbReference type="InterPro" id="IPR056413">
    <property type="entry name" value="TPR_CcmH_CycH"/>
</dbReference>
<keyword evidence="10" id="KW-1185">Reference proteome</keyword>
<evidence type="ECO:0000256" key="5">
    <source>
        <dbReference type="PROSITE-ProRule" id="PRU00339"/>
    </source>
</evidence>
<organism evidence="9 10">
    <name type="scientific">Pseudomonas pohangensis</name>
    <dbReference type="NCBI Taxonomy" id="364197"/>
    <lineage>
        <taxon>Bacteria</taxon>
        <taxon>Pseudomonadati</taxon>
        <taxon>Pseudomonadota</taxon>
        <taxon>Gammaproteobacteria</taxon>
        <taxon>Pseudomonadales</taxon>
        <taxon>Pseudomonadaceae</taxon>
        <taxon>Pseudomonas</taxon>
    </lineage>
</organism>
<feature type="domain" description="Cytochrome c-type biogenesis protein H Ig-like" evidence="7">
    <location>
        <begin position="292"/>
        <end position="397"/>
    </location>
</feature>
<evidence type="ECO:0000259" key="8">
    <source>
        <dbReference type="Pfam" id="PF23914"/>
    </source>
</evidence>
<keyword evidence="6" id="KW-0472">Membrane</keyword>
<dbReference type="SUPFAM" id="SSF48452">
    <property type="entry name" value="TPR-like"/>
    <property type="match status" value="1"/>
</dbReference>
<evidence type="ECO:0000259" key="7">
    <source>
        <dbReference type="Pfam" id="PF23892"/>
    </source>
</evidence>
<dbReference type="EMBL" id="LT629785">
    <property type="protein sequence ID" value="SDU03809.1"/>
    <property type="molecule type" value="Genomic_DNA"/>
</dbReference>
<evidence type="ECO:0000313" key="10">
    <source>
        <dbReference type="Proteomes" id="UP000243232"/>
    </source>
</evidence>